<accession>A0ACC0TSJ3</accession>
<evidence type="ECO:0000313" key="1">
    <source>
        <dbReference type="EMBL" id="KAI9436506.1"/>
    </source>
</evidence>
<dbReference type="Proteomes" id="UP001207468">
    <property type="component" value="Unassembled WGS sequence"/>
</dbReference>
<reference evidence="1" key="1">
    <citation type="submission" date="2021-03" db="EMBL/GenBank/DDBJ databases">
        <title>Evolutionary priming and transition to the ectomycorrhizal habit in an iconic lineage of mushroom-forming fungi: is preadaptation a requirement?</title>
        <authorList>
            <consortium name="DOE Joint Genome Institute"/>
            <person name="Looney B.P."/>
            <person name="Miyauchi S."/>
            <person name="Morin E."/>
            <person name="Drula E."/>
            <person name="Courty P.E."/>
            <person name="Chicoki N."/>
            <person name="Fauchery L."/>
            <person name="Kohler A."/>
            <person name="Kuo A."/>
            <person name="LaButti K."/>
            <person name="Pangilinan J."/>
            <person name="Lipzen A."/>
            <person name="Riley R."/>
            <person name="Andreopoulos W."/>
            <person name="He G."/>
            <person name="Johnson J."/>
            <person name="Barry K.W."/>
            <person name="Grigoriev I.V."/>
            <person name="Nagy L."/>
            <person name="Hibbett D."/>
            <person name="Henrissat B."/>
            <person name="Matheny P.B."/>
            <person name="Labbe J."/>
            <person name="Martin A.F."/>
        </authorList>
    </citation>
    <scope>NUCLEOTIDE SEQUENCE</scope>
    <source>
        <strain evidence="1">BPL698</strain>
    </source>
</reference>
<name>A0ACC0TSJ3_9AGAM</name>
<sequence length="88" mass="9889">MDPSRLSRWTRFARKGGIGKCVALQHRVAEQPGDLMFFKNDEITVLMQLSDEDGMYLGYCEGVVGRFAAIYVQFTGKLKTPVIAKRSS</sequence>
<dbReference type="EMBL" id="JAGFNK010000983">
    <property type="protein sequence ID" value="KAI9436506.1"/>
    <property type="molecule type" value="Genomic_DNA"/>
</dbReference>
<gene>
    <name evidence="1" type="ORF">F5148DRAFT_966393</name>
</gene>
<comment type="caution">
    <text evidence="1">The sequence shown here is derived from an EMBL/GenBank/DDBJ whole genome shotgun (WGS) entry which is preliminary data.</text>
</comment>
<protein>
    <submittedName>
        <fullName evidence="1">Uncharacterized protein</fullName>
    </submittedName>
</protein>
<keyword evidence="2" id="KW-1185">Reference proteome</keyword>
<organism evidence="1 2">
    <name type="scientific">Russula earlei</name>
    <dbReference type="NCBI Taxonomy" id="71964"/>
    <lineage>
        <taxon>Eukaryota</taxon>
        <taxon>Fungi</taxon>
        <taxon>Dikarya</taxon>
        <taxon>Basidiomycota</taxon>
        <taxon>Agaricomycotina</taxon>
        <taxon>Agaricomycetes</taxon>
        <taxon>Russulales</taxon>
        <taxon>Russulaceae</taxon>
        <taxon>Russula</taxon>
    </lineage>
</organism>
<evidence type="ECO:0000313" key="2">
    <source>
        <dbReference type="Proteomes" id="UP001207468"/>
    </source>
</evidence>
<proteinExistence type="predicted"/>
<feature type="non-terminal residue" evidence="1">
    <location>
        <position position="88"/>
    </location>
</feature>